<keyword evidence="3" id="KW-1185">Reference proteome</keyword>
<evidence type="ECO:0000313" key="3">
    <source>
        <dbReference type="Proteomes" id="UP000837857"/>
    </source>
</evidence>
<feature type="non-terminal residue" evidence="2">
    <location>
        <position position="79"/>
    </location>
</feature>
<gene>
    <name evidence="2" type="ORF">IPOD504_LOCUS4813</name>
</gene>
<organism evidence="2 3">
    <name type="scientific">Iphiclides podalirius</name>
    <name type="common">scarce swallowtail</name>
    <dbReference type="NCBI Taxonomy" id="110791"/>
    <lineage>
        <taxon>Eukaryota</taxon>
        <taxon>Metazoa</taxon>
        <taxon>Ecdysozoa</taxon>
        <taxon>Arthropoda</taxon>
        <taxon>Hexapoda</taxon>
        <taxon>Insecta</taxon>
        <taxon>Pterygota</taxon>
        <taxon>Neoptera</taxon>
        <taxon>Endopterygota</taxon>
        <taxon>Lepidoptera</taxon>
        <taxon>Glossata</taxon>
        <taxon>Ditrysia</taxon>
        <taxon>Papilionoidea</taxon>
        <taxon>Papilionidae</taxon>
        <taxon>Papilioninae</taxon>
        <taxon>Iphiclides</taxon>
    </lineage>
</organism>
<proteinExistence type="predicted"/>
<sequence length="79" mass="8799">MESDYQATRRVCSDASHRATNGREADRQTDTPDDFRFDEPGRPPHDFVYSPSSSKNESVTILGDLDPSGTPRIDILSDV</sequence>
<dbReference type="EMBL" id="OW152828">
    <property type="protein sequence ID" value="CAH2044841.1"/>
    <property type="molecule type" value="Genomic_DNA"/>
</dbReference>
<protein>
    <submittedName>
        <fullName evidence="2">Uncharacterized protein</fullName>
    </submittedName>
</protein>
<reference evidence="2" key="1">
    <citation type="submission" date="2022-03" db="EMBL/GenBank/DDBJ databases">
        <authorList>
            <person name="Martin H S."/>
        </authorList>
    </citation>
    <scope>NUCLEOTIDE SEQUENCE</scope>
</reference>
<dbReference type="Proteomes" id="UP000837857">
    <property type="component" value="Chromosome 16"/>
</dbReference>
<evidence type="ECO:0000256" key="1">
    <source>
        <dbReference type="SAM" id="MobiDB-lite"/>
    </source>
</evidence>
<evidence type="ECO:0000313" key="2">
    <source>
        <dbReference type="EMBL" id="CAH2044841.1"/>
    </source>
</evidence>
<feature type="compositionally biased region" description="Basic and acidic residues" evidence="1">
    <location>
        <begin position="11"/>
        <end position="45"/>
    </location>
</feature>
<name>A0ABN8I3D8_9NEOP</name>
<feature type="compositionally biased region" description="Polar residues" evidence="1">
    <location>
        <begin position="50"/>
        <end position="59"/>
    </location>
</feature>
<feature type="region of interest" description="Disordered" evidence="1">
    <location>
        <begin position="1"/>
        <end position="79"/>
    </location>
</feature>
<accession>A0ABN8I3D8</accession>